<dbReference type="EMBL" id="WHWC01000007">
    <property type="protein sequence ID" value="KAG8379609.1"/>
    <property type="molecule type" value="Genomic_DNA"/>
</dbReference>
<evidence type="ECO:0000313" key="1">
    <source>
        <dbReference type="EMBL" id="KAG8379609.1"/>
    </source>
</evidence>
<evidence type="ECO:0000313" key="2">
    <source>
        <dbReference type="Proteomes" id="UP000826271"/>
    </source>
</evidence>
<accession>A0AAV6XHI6</accession>
<keyword evidence="2" id="KW-1185">Reference proteome</keyword>
<proteinExistence type="predicted"/>
<reference evidence="1" key="1">
    <citation type="submission" date="2019-10" db="EMBL/GenBank/DDBJ databases">
        <authorList>
            <person name="Zhang R."/>
            <person name="Pan Y."/>
            <person name="Wang J."/>
            <person name="Ma R."/>
            <person name="Yu S."/>
        </authorList>
    </citation>
    <scope>NUCLEOTIDE SEQUENCE</scope>
    <source>
        <strain evidence="1">LA-IB0</strain>
        <tissue evidence="1">Leaf</tissue>
    </source>
</reference>
<name>A0AAV6XHI6_9LAMI</name>
<gene>
    <name evidence="1" type="ORF">BUALT_Bualt07G0106600</name>
</gene>
<sequence length="287" mass="32165">MKLLYQLEFRIPISATVLHLPPPPLDFCFHFQFSIAARSLDSYHRLRPPLTAAAVGLLQPVGFRWIFHSSELLKLEREISDSSEFPFHGALALGKAKLRLLQWQQSSSSCAVNHDAGVVGAISGSGCVARRLHPSHAPPSPPRRYVKSRFLKTPKICQFPWPFTVTFSGNSGEFFRWRFKHLSQRRTSALIAPPPTELSSPTAQIPMVFPAMVSSQKKTDANFQKSQPAPRRFGISFTGSINPDIASSLRICSKQIPSDQVLSFTVIQLADHRDFRRNSMWCPTPSL</sequence>
<dbReference type="AlphaFoldDB" id="A0AAV6XHI6"/>
<protein>
    <submittedName>
        <fullName evidence="1">Uncharacterized protein</fullName>
    </submittedName>
</protein>
<dbReference type="Proteomes" id="UP000826271">
    <property type="component" value="Unassembled WGS sequence"/>
</dbReference>
<organism evidence="1 2">
    <name type="scientific">Buddleja alternifolia</name>
    <dbReference type="NCBI Taxonomy" id="168488"/>
    <lineage>
        <taxon>Eukaryota</taxon>
        <taxon>Viridiplantae</taxon>
        <taxon>Streptophyta</taxon>
        <taxon>Embryophyta</taxon>
        <taxon>Tracheophyta</taxon>
        <taxon>Spermatophyta</taxon>
        <taxon>Magnoliopsida</taxon>
        <taxon>eudicotyledons</taxon>
        <taxon>Gunneridae</taxon>
        <taxon>Pentapetalae</taxon>
        <taxon>asterids</taxon>
        <taxon>lamiids</taxon>
        <taxon>Lamiales</taxon>
        <taxon>Scrophulariaceae</taxon>
        <taxon>Buddlejeae</taxon>
        <taxon>Buddleja</taxon>
    </lineage>
</organism>
<comment type="caution">
    <text evidence="1">The sequence shown here is derived from an EMBL/GenBank/DDBJ whole genome shotgun (WGS) entry which is preliminary data.</text>
</comment>